<evidence type="ECO:0000313" key="2">
    <source>
        <dbReference type="EMBL" id="GAI09885.1"/>
    </source>
</evidence>
<reference evidence="2" key="1">
    <citation type="journal article" date="2014" name="Front. Microbiol.">
        <title>High frequency of phylogenetically diverse reductive dehalogenase-homologous genes in deep subseafloor sedimentary metagenomes.</title>
        <authorList>
            <person name="Kawai M."/>
            <person name="Futagami T."/>
            <person name="Toyoda A."/>
            <person name="Takaki Y."/>
            <person name="Nishi S."/>
            <person name="Hori S."/>
            <person name="Arai W."/>
            <person name="Tsubouchi T."/>
            <person name="Morono Y."/>
            <person name="Uchiyama I."/>
            <person name="Ito T."/>
            <person name="Fujiyama A."/>
            <person name="Inagaki F."/>
            <person name="Takami H."/>
        </authorList>
    </citation>
    <scope>NUCLEOTIDE SEQUENCE</scope>
    <source>
        <strain evidence="2">Expedition CK06-06</strain>
    </source>
</reference>
<feature type="domain" description="Putative zinc ribbon" evidence="1">
    <location>
        <begin position="7"/>
        <end position="69"/>
    </location>
</feature>
<protein>
    <recommendedName>
        <fullName evidence="1">Putative zinc ribbon domain-containing protein</fullName>
    </recommendedName>
</protein>
<gene>
    <name evidence="2" type="ORF">S06H3_12748</name>
</gene>
<sequence>MLLNAPQDYTMGDTSKHYCQYCTDKDGTLRPYGEVLNIMTTFLQKTQVLNIRAARQAARAVLAKNPAWKGRAKK</sequence>
<dbReference type="EMBL" id="BARV01006227">
    <property type="protein sequence ID" value="GAI09885.1"/>
    <property type="molecule type" value="Genomic_DNA"/>
</dbReference>
<comment type="caution">
    <text evidence="2">The sequence shown here is derived from an EMBL/GenBank/DDBJ whole genome shotgun (WGS) entry which is preliminary data.</text>
</comment>
<dbReference type="Pfam" id="PF12674">
    <property type="entry name" value="Zn_ribbon_2"/>
    <property type="match status" value="1"/>
</dbReference>
<organism evidence="2">
    <name type="scientific">marine sediment metagenome</name>
    <dbReference type="NCBI Taxonomy" id="412755"/>
    <lineage>
        <taxon>unclassified sequences</taxon>
        <taxon>metagenomes</taxon>
        <taxon>ecological metagenomes</taxon>
    </lineage>
</organism>
<accession>X1M5C7</accession>
<dbReference type="InterPro" id="IPR025868">
    <property type="entry name" value="Zn_ribbon_dom_put"/>
</dbReference>
<dbReference type="AlphaFoldDB" id="X1M5C7"/>
<proteinExistence type="predicted"/>
<name>X1M5C7_9ZZZZ</name>
<evidence type="ECO:0000259" key="1">
    <source>
        <dbReference type="Pfam" id="PF12674"/>
    </source>
</evidence>